<dbReference type="InterPro" id="IPR011249">
    <property type="entry name" value="Metalloenz_LuxS/M16"/>
</dbReference>
<dbReference type="InterPro" id="IPR050361">
    <property type="entry name" value="MPP/UQCRC_Complex"/>
</dbReference>
<dbReference type="OrthoDB" id="6369905at2759"/>
<dbReference type="InParanoid" id="A0A165PTW2"/>
<organism evidence="12 13">
    <name type="scientific">Exidia glandulosa HHB12029</name>
    <dbReference type="NCBI Taxonomy" id="1314781"/>
    <lineage>
        <taxon>Eukaryota</taxon>
        <taxon>Fungi</taxon>
        <taxon>Dikarya</taxon>
        <taxon>Basidiomycota</taxon>
        <taxon>Agaricomycotina</taxon>
        <taxon>Agaricomycetes</taxon>
        <taxon>Auriculariales</taxon>
        <taxon>Exidiaceae</taxon>
        <taxon>Exidia</taxon>
    </lineage>
</organism>
<evidence type="ECO:0000313" key="12">
    <source>
        <dbReference type="EMBL" id="KZW02662.1"/>
    </source>
</evidence>
<keyword evidence="3" id="KW-0679">Respiratory chain</keyword>
<keyword evidence="7" id="KW-0496">Mitochondrion</keyword>
<evidence type="ECO:0000256" key="6">
    <source>
        <dbReference type="ARBA" id="ARBA00022982"/>
    </source>
</evidence>
<keyword evidence="2" id="KW-0813">Transport</keyword>
<evidence type="ECO:0000256" key="2">
    <source>
        <dbReference type="ARBA" id="ARBA00022448"/>
    </source>
</evidence>
<dbReference type="AlphaFoldDB" id="A0A165PTW2"/>
<dbReference type="Gene3D" id="3.30.830.10">
    <property type="entry name" value="Metalloenzyme, LuxS/M16 peptidase-like"/>
    <property type="match status" value="2"/>
</dbReference>
<keyword evidence="5" id="KW-0809">Transit peptide</keyword>
<dbReference type="PANTHER" id="PTHR11851">
    <property type="entry name" value="METALLOPROTEASE"/>
    <property type="match status" value="1"/>
</dbReference>
<evidence type="ECO:0000256" key="1">
    <source>
        <dbReference type="ARBA" id="ARBA00004443"/>
    </source>
</evidence>
<gene>
    <name evidence="12" type="ORF">EXIGLDRAFT_637242</name>
</gene>
<evidence type="ECO:0000256" key="10">
    <source>
        <dbReference type="ARBA" id="ARBA00040751"/>
    </source>
</evidence>
<dbReference type="Pfam" id="PF00675">
    <property type="entry name" value="Peptidase_M16"/>
    <property type="match status" value="1"/>
</dbReference>
<dbReference type="PANTHER" id="PTHR11851:SF209">
    <property type="entry name" value="CYTOCHROME B-C1 COMPLEX SUBUNIT 2, MITOCHONDRIAL"/>
    <property type="match status" value="1"/>
</dbReference>
<dbReference type="Proteomes" id="UP000077266">
    <property type="component" value="Unassembled WGS sequence"/>
</dbReference>
<comment type="similarity">
    <text evidence="9">Belongs to the peptidase M16 family. UQCRC2/QCR2 subfamily.</text>
</comment>
<feature type="domain" description="Peptidase M16 N-terminal" evidence="11">
    <location>
        <begin position="36"/>
        <end position="176"/>
    </location>
</feature>
<proteinExistence type="inferred from homology"/>
<dbReference type="EMBL" id="KV425887">
    <property type="protein sequence ID" value="KZW02662.1"/>
    <property type="molecule type" value="Genomic_DNA"/>
</dbReference>
<keyword evidence="13" id="KW-1185">Reference proteome</keyword>
<dbReference type="FunFam" id="3.30.830.10:FF:000021">
    <property type="entry name" value="Cytochrome b-c1 complex subunit 2"/>
    <property type="match status" value="1"/>
</dbReference>
<evidence type="ECO:0000256" key="8">
    <source>
        <dbReference type="ARBA" id="ARBA00023136"/>
    </source>
</evidence>
<evidence type="ECO:0000313" key="13">
    <source>
        <dbReference type="Proteomes" id="UP000077266"/>
    </source>
</evidence>
<keyword evidence="12" id="KW-0378">Hydrolase</keyword>
<name>A0A165PTW2_EXIGL</name>
<evidence type="ECO:0000256" key="7">
    <source>
        <dbReference type="ARBA" id="ARBA00023128"/>
    </source>
</evidence>
<evidence type="ECO:0000256" key="5">
    <source>
        <dbReference type="ARBA" id="ARBA00022946"/>
    </source>
</evidence>
<keyword evidence="8" id="KW-0472">Membrane</keyword>
<sequence length="427" mass="43187">MLVTAASASRAVASRQRVAAARRFATVVDATGFKVAAVDRGEATTSISVVAKAGSRYEPLPGLAHVLKSFTFKTTGSKSALRTVREAELYGGLLSASLTREHVILTAEFLRGDEERFAGLLAQTLSSTKYLNHELHEDVLPVVSSEAAEAISSPAVKAIELAHAAAFRTGLGASLYASPHVAVPADAVKEFARSAFSKGNVAVVAQGISADTLAHVFQPTLKDAAAPTSSASKYFGAETRVADGHGQAVFVGFGTSGAATPELEVLAGLLSATPSVKWSKGVAPLAKTVPEGASVETLLYSYSDAALFGFLIQGATPTVVSAATKAAVAALKAVASSAPAAEDLKSGIAKAKFRAAQATEGRDGVVASLASGLLGGPSGALESTLSALGGVNASALSKAAAALTKAKPTFVAVGNVHELPYADEVGL</sequence>
<dbReference type="SUPFAM" id="SSF63411">
    <property type="entry name" value="LuxS/MPP-like metallohydrolase"/>
    <property type="match status" value="2"/>
</dbReference>
<accession>A0A165PTW2</accession>
<evidence type="ECO:0000256" key="4">
    <source>
        <dbReference type="ARBA" id="ARBA00022792"/>
    </source>
</evidence>
<dbReference type="InterPro" id="IPR011765">
    <property type="entry name" value="Pept_M16_N"/>
</dbReference>
<comment type="subcellular location">
    <subcellularLocation>
        <location evidence="1">Mitochondrion inner membrane</location>
        <topology evidence="1">Peripheral membrane protein</topology>
        <orientation evidence="1">Matrix side</orientation>
    </subcellularLocation>
</comment>
<dbReference type="GO" id="GO:0016787">
    <property type="term" value="F:hydrolase activity"/>
    <property type="evidence" value="ECO:0007669"/>
    <property type="project" value="UniProtKB-KW"/>
</dbReference>
<evidence type="ECO:0000259" key="11">
    <source>
        <dbReference type="Pfam" id="PF00675"/>
    </source>
</evidence>
<keyword evidence="6" id="KW-0249">Electron transport</keyword>
<dbReference type="GO" id="GO:0046872">
    <property type="term" value="F:metal ion binding"/>
    <property type="evidence" value="ECO:0007669"/>
    <property type="project" value="InterPro"/>
</dbReference>
<protein>
    <recommendedName>
        <fullName evidence="10">Cytochrome b-c1 complex subunit 2, mitochondrial</fullName>
    </recommendedName>
</protein>
<keyword evidence="4" id="KW-0999">Mitochondrion inner membrane</keyword>
<dbReference type="STRING" id="1314781.A0A165PTW2"/>
<evidence type="ECO:0000256" key="9">
    <source>
        <dbReference type="ARBA" id="ARBA00038146"/>
    </source>
</evidence>
<dbReference type="GO" id="GO:0005743">
    <property type="term" value="C:mitochondrial inner membrane"/>
    <property type="evidence" value="ECO:0007669"/>
    <property type="project" value="UniProtKB-SubCell"/>
</dbReference>
<dbReference type="FunCoup" id="A0A165PTW2">
    <property type="interactions" value="250"/>
</dbReference>
<reference evidence="12 13" key="1">
    <citation type="journal article" date="2016" name="Mol. Biol. Evol.">
        <title>Comparative Genomics of Early-Diverging Mushroom-Forming Fungi Provides Insights into the Origins of Lignocellulose Decay Capabilities.</title>
        <authorList>
            <person name="Nagy L.G."/>
            <person name="Riley R."/>
            <person name="Tritt A."/>
            <person name="Adam C."/>
            <person name="Daum C."/>
            <person name="Floudas D."/>
            <person name="Sun H."/>
            <person name="Yadav J.S."/>
            <person name="Pangilinan J."/>
            <person name="Larsson K.H."/>
            <person name="Matsuura K."/>
            <person name="Barry K."/>
            <person name="Labutti K."/>
            <person name="Kuo R."/>
            <person name="Ohm R.A."/>
            <person name="Bhattacharya S.S."/>
            <person name="Shirouzu T."/>
            <person name="Yoshinaga Y."/>
            <person name="Martin F.M."/>
            <person name="Grigoriev I.V."/>
            <person name="Hibbett D.S."/>
        </authorList>
    </citation>
    <scope>NUCLEOTIDE SEQUENCE [LARGE SCALE GENOMIC DNA]</scope>
    <source>
        <strain evidence="12 13">HHB12029</strain>
    </source>
</reference>
<evidence type="ECO:0000256" key="3">
    <source>
        <dbReference type="ARBA" id="ARBA00022660"/>
    </source>
</evidence>